<sequence length="130" mass="15012">MTILNQVIIVEGKSDKKRVKQVIDQPIEIICTNGTMGVDKLDAMIESLYGKQVHILVDSDNEGEKIRKWFKRYLSESHHIRIDKQYCEVAKCPKPYLSRVLEKNGFKVKDEESMAKAQIDYIAERVSLLT</sequence>
<reference evidence="3 4" key="1">
    <citation type="journal article" date="2016" name="Front. Microbiol.">
        <title>Comprehensive Phylogenetic Analysis of Bovine Non-aureus Staphylococci Species Based on Whole-Genome Sequencing.</title>
        <authorList>
            <person name="Naushad S."/>
            <person name="Barkema H.W."/>
            <person name="Luby C."/>
            <person name="Condas L.A."/>
            <person name="Nobrega D.B."/>
            <person name="Carson D.A."/>
            <person name="De Buck J."/>
        </authorList>
    </citation>
    <scope>NUCLEOTIDE SEQUENCE [LARGE SCALE GENOMIC DNA]</scope>
    <source>
        <strain evidence="3 4">SNUC 1388</strain>
    </source>
</reference>
<dbReference type="SMART" id="SM00493">
    <property type="entry name" value="TOPRIM"/>
    <property type="match status" value="1"/>
</dbReference>
<comment type="caution">
    <text evidence="3">The sequence shown here is derived from an EMBL/GenBank/DDBJ whole genome shotgun (WGS) entry which is preliminary data.</text>
</comment>
<evidence type="ECO:0000313" key="3">
    <source>
        <dbReference type="EMBL" id="RIL42167.1"/>
    </source>
</evidence>
<gene>
    <name evidence="3" type="ORF">BUZ01_10340</name>
    <name evidence="2" type="ORF">SGA02_04600</name>
</gene>
<dbReference type="Gene3D" id="3.40.1360.10">
    <property type="match status" value="1"/>
</dbReference>
<dbReference type="Proteomes" id="UP000321057">
    <property type="component" value="Unassembled WGS sequence"/>
</dbReference>
<dbReference type="EMBL" id="BKAX01000001">
    <property type="protein sequence ID" value="GEQ04632.1"/>
    <property type="molecule type" value="Genomic_DNA"/>
</dbReference>
<evidence type="ECO:0000259" key="1">
    <source>
        <dbReference type="PROSITE" id="PS50880"/>
    </source>
</evidence>
<dbReference type="Pfam" id="PF01751">
    <property type="entry name" value="Toprim"/>
    <property type="match status" value="1"/>
</dbReference>
<dbReference type="PROSITE" id="PS50880">
    <property type="entry name" value="TOPRIM"/>
    <property type="match status" value="1"/>
</dbReference>
<keyword evidence="5" id="KW-1185">Reference proteome</keyword>
<dbReference type="PANTHER" id="PTHR39964:SF2">
    <property type="entry name" value="UPF0292 PROTEIN MJ1624"/>
    <property type="match status" value="1"/>
</dbReference>
<dbReference type="OrthoDB" id="2417742at2"/>
<feature type="domain" description="Toprim" evidence="1">
    <location>
        <begin position="5"/>
        <end position="89"/>
    </location>
</feature>
<reference evidence="2 5" key="2">
    <citation type="submission" date="2019-07" db="EMBL/GenBank/DDBJ databases">
        <title>Whole genome shotgun sequence of Staphylococcus gallinarum NBRC 109767.</title>
        <authorList>
            <person name="Hosoyama A."/>
            <person name="Uohara A."/>
            <person name="Ohji S."/>
            <person name="Ichikawa N."/>
        </authorList>
    </citation>
    <scope>NUCLEOTIDE SEQUENCE [LARGE SCALE GENOMIC DNA]</scope>
    <source>
        <strain evidence="2 5">NBRC 109767</strain>
    </source>
</reference>
<dbReference type="CDD" id="cd01027">
    <property type="entry name" value="TOPRIM_RNase_M5_like"/>
    <property type="match status" value="1"/>
</dbReference>
<dbReference type="GeneID" id="93845776"/>
<protein>
    <submittedName>
        <fullName evidence="3">Topiosmerase</fullName>
    </submittedName>
    <submittedName>
        <fullName evidence="2">Topoisomerase</fullName>
    </submittedName>
</protein>
<dbReference type="InterPro" id="IPR034141">
    <property type="entry name" value="TOPRIM_RNase_M5-like"/>
</dbReference>
<evidence type="ECO:0000313" key="5">
    <source>
        <dbReference type="Proteomes" id="UP000321057"/>
    </source>
</evidence>
<name>A0A0D0RLB5_STAGA</name>
<accession>A0A0D0RLB5</accession>
<organism evidence="3 4">
    <name type="scientific">Staphylococcus gallinarum</name>
    <dbReference type="NCBI Taxonomy" id="1293"/>
    <lineage>
        <taxon>Bacteria</taxon>
        <taxon>Bacillati</taxon>
        <taxon>Bacillota</taxon>
        <taxon>Bacilli</taxon>
        <taxon>Bacillales</taxon>
        <taxon>Staphylococcaceae</taxon>
        <taxon>Staphylococcus</taxon>
    </lineage>
</organism>
<dbReference type="Proteomes" id="UP000283576">
    <property type="component" value="Unassembled WGS sequence"/>
</dbReference>
<proteinExistence type="predicted"/>
<evidence type="ECO:0000313" key="2">
    <source>
        <dbReference type="EMBL" id="GEQ04632.1"/>
    </source>
</evidence>
<dbReference type="RefSeq" id="WP_042739736.1">
    <property type="nucleotide sequence ID" value="NZ_BKAX01000001.1"/>
</dbReference>
<dbReference type="InterPro" id="IPR006171">
    <property type="entry name" value="TOPRIM_dom"/>
</dbReference>
<dbReference type="EMBL" id="QXRZ01000006">
    <property type="protein sequence ID" value="RIL42167.1"/>
    <property type="molecule type" value="Genomic_DNA"/>
</dbReference>
<dbReference type="AlphaFoldDB" id="A0A0D0RLB5"/>
<evidence type="ECO:0000313" key="4">
    <source>
        <dbReference type="Proteomes" id="UP000283576"/>
    </source>
</evidence>
<dbReference type="PANTHER" id="PTHR39964">
    <property type="entry name" value="UPF0292 PROTEIN TK1411"/>
    <property type="match status" value="1"/>
</dbReference>
<dbReference type="SUPFAM" id="SSF110455">
    <property type="entry name" value="Toprim domain"/>
    <property type="match status" value="1"/>
</dbReference>